<keyword evidence="3" id="KW-1185">Reference proteome</keyword>
<evidence type="ECO:0000313" key="2">
    <source>
        <dbReference type="EMBL" id="KAK7056168.1"/>
    </source>
</evidence>
<dbReference type="EMBL" id="JAYKXP010000007">
    <property type="protein sequence ID" value="KAK7056168.1"/>
    <property type="molecule type" value="Genomic_DNA"/>
</dbReference>
<accession>A0AAW0DW96</accession>
<reference evidence="2 3" key="1">
    <citation type="submission" date="2024-01" db="EMBL/GenBank/DDBJ databases">
        <title>A draft genome for a cacao thread blight-causing isolate of Paramarasmius palmivorus.</title>
        <authorList>
            <person name="Baruah I.K."/>
            <person name="Bukari Y."/>
            <person name="Amoako-Attah I."/>
            <person name="Meinhardt L.W."/>
            <person name="Bailey B.A."/>
            <person name="Cohen S.P."/>
        </authorList>
    </citation>
    <scope>NUCLEOTIDE SEQUENCE [LARGE SCALE GENOMIC DNA]</scope>
    <source>
        <strain evidence="2 3">GH-12</strain>
    </source>
</reference>
<evidence type="ECO:0008006" key="4">
    <source>
        <dbReference type="Google" id="ProtNLM"/>
    </source>
</evidence>
<feature type="compositionally biased region" description="Acidic residues" evidence="1">
    <location>
        <begin position="416"/>
        <end position="426"/>
    </location>
</feature>
<feature type="region of interest" description="Disordered" evidence="1">
    <location>
        <begin position="80"/>
        <end position="103"/>
    </location>
</feature>
<dbReference type="Pfam" id="PF20414">
    <property type="entry name" value="DUF6698"/>
    <property type="match status" value="1"/>
</dbReference>
<evidence type="ECO:0000256" key="1">
    <source>
        <dbReference type="SAM" id="MobiDB-lite"/>
    </source>
</evidence>
<feature type="compositionally biased region" description="Low complexity" evidence="1">
    <location>
        <begin position="374"/>
        <end position="407"/>
    </location>
</feature>
<gene>
    <name evidence="2" type="ORF">VNI00_002720</name>
</gene>
<organism evidence="2 3">
    <name type="scientific">Paramarasmius palmivorus</name>
    <dbReference type="NCBI Taxonomy" id="297713"/>
    <lineage>
        <taxon>Eukaryota</taxon>
        <taxon>Fungi</taxon>
        <taxon>Dikarya</taxon>
        <taxon>Basidiomycota</taxon>
        <taxon>Agaricomycotina</taxon>
        <taxon>Agaricomycetes</taxon>
        <taxon>Agaricomycetidae</taxon>
        <taxon>Agaricales</taxon>
        <taxon>Marasmiineae</taxon>
        <taxon>Marasmiaceae</taxon>
        <taxon>Paramarasmius</taxon>
    </lineage>
</organism>
<dbReference type="Proteomes" id="UP001383192">
    <property type="component" value="Unassembled WGS sequence"/>
</dbReference>
<protein>
    <recommendedName>
        <fullName evidence="4">Nucleoprotein</fullName>
    </recommendedName>
</protein>
<comment type="caution">
    <text evidence="2">The sequence shown here is derived from an EMBL/GenBank/DDBJ whole genome shotgun (WGS) entry which is preliminary data.</text>
</comment>
<name>A0AAW0DW96_9AGAR</name>
<feature type="region of interest" description="Disordered" evidence="1">
    <location>
        <begin position="374"/>
        <end position="426"/>
    </location>
</feature>
<dbReference type="InterPro" id="IPR046521">
    <property type="entry name" value="DUF6698"/>
</dbReference>
<evidence type="ECO:0000313" key="3">
    <source>
        <dbReference type="Proteomes" id="UP001383192"/>
    </source>
</evidence>
<sequence>MSNVAVEVVATDLLIKTVGKTEEEKKARIDFEKWAASASANYVKRNSVSEVTGAWLTRFRGMNASCIPILVEVGLGKVLQGDEQPPDTNQDDEDASTEETASDLDPKRMALYETTYKYLVAEQPGTHERLHQCSHYGNDPVLNHIISVMHEGFRLARKADTSKLKKSIIWIIKDDPQIAWDDSVVFPLLDADMKIARGLLHLSIAPLMCPASFILCFKSDDEDVREKLFDPMDMYQGLFRGYTLTRGWRNLHKSPAATMNLNDASEDNGNSAIAGVKSVTPESIAYVAVQVYFALSTQTIWRRTCGKLDLYIFYRNLIKIYEAGEDSWKEDLLKFFNKEVFKDQDVADNEPEEGLDMATILTQAKAHKEAAAAAAATAAQSTAQGGTQQGSEGTQQAGEGTQQAGEGTQQGQGHGDDEDDDEDDGE</sequence>
<dbReference type="AlphaFoldDB" id="A0AAW0DW96"/>
<proteinExistence type="predicted"/>
<feature type="compositionally biased region" description="Acidic residues" evidence="1">
    <location>
        <begin position="89"/>
        <end position="102"/>
    </location>
</feature>